<dbReference type="Proteomes" id="UP000011115">
    <property type="component" value="Unassembled WGS sequence"/>
</dbReference>
<sequence length="241" mass="26391">MTRLNFKEDKLSLEQLTPFQMCSSRTPTCRMKTSLRPNPLTLLSSVCGYADHSASLVEIADQFGDSPFGVVHRLLAPSFSTVVLWVIWRHGIASWNFSAMRRLFPFSADLILSFRAQHTGTKGKVGPFGGSSSGLADHSASLVEIADQFGDSPFGVVHRLLAPSFSTVVLWVIWRHGIASWNFSAMRRLFPFSADLILSFRAQHTGTKGKVGPFGGSSSGLGDPQAFISSFFSAFSFIFAM</sequence>
<evidence type="ECO:0000313" key="1">
    <source>
        <dbReference type="EnsemblPlants" id="PGSC0003DMT400089074"/>
    </source>
</evidence>
<dbReference type="EnsemblPlants" id="PGSC0003DMT400089074">
    <property type="protein sequence ID" value="PGSC0003DMT400089074"/>
    <property type="gene ID" value="PGSC0003DMG400038645"/>
</dbReference>
<dbReference type="Gramene" id="PGSC0003DMT400089074">
    <property type="protein sequence ID" value="PGSC0003DMT400089074"/>
    <property type="gene ID" value="PGSC0003DMG400038645"/>
</dbReference>
<dbReference type="InParanoid" id="M1DHD7"/>
<reference evidence="2" key="1">
    <citation type="journal article" date="2011" name="Nature">
        <title>Genome sequence and analysis of the tuber crop potato.</title>
        <authorList>
            <consortium name="The Potato Genome Sequencing Consortium"/>
        </authorList>
    </citation>
    <scope>NUCLEOTIDE SEQUENCE [LARGE SCALE GENOMIC DNA]</scope>
    <source>
        <strain evidence="2">cv. DM1-3 516 R44</strain>
    </source>
</reference>
<dbReference type="PaxDb" id="4113-PGSC0003DMT400089074"/>
<reference evidence="1" key="2">
    <citation type="submission" date="2015-06" db="UniProtKB">
        <authorList>
            <consortium name="EnsemblPlants"/>
        </authorList>
    </citation>
    <scope>IDENTIFICATION</scope>
    <source>
        <strain evidence="1">DM1-3 516 R44</strain>
    </source>
</reference>
<dbReference type="HOGENOM" id="CLU_100789_0_0_1"/>
<dbReference type="AlphaFoldDB" id="M1DHD7"/>
<keyword evidence="2" id="KW-1185">Reference proteome</keyword>
<accession>M1DHD7</accession>
<protein>
    <submittedName>
        <fullName evidence="1">Uncharacterized protein</fullName>
    </submittedName>
</protein>
<evidence type="ECO:0000313" key="2">
    <source>
        <dbReference type="Proteomes" id="UP000011115"/>
    </source>
</evidence>
<organism evidence="1 2">
    <name type="scientific">Solanum tuberosum</name>
    <name type="common">Potato</name>
    <dbReference type="NCBI Taxonomy" id="4113"/>
    <lineage>
        <taxon>Eukaryota</taxon>
        <taxon>Viridiplantae</taxon>
        <taxon>Streptophyta</taxon>
        <taxon>Embryophyta</taxon>
        <taxon>Tracheophyta</taxon>
        <taxon>Spermatophyta</taxon>
        <taxon>Magnoliopsida</taxon>
        <taxon>eudicotyledons</taxon>
        <taxon>Gunneridae</taxon>
        <taxon>Pentapetalae</taxon>
        <taxon>asterids</taxon>
        <taxon>lamiids</taxon>
        <taxon>Solanales</taxon>
        <taxon>Solanaceae</taxon>
        <taxon>Solanoideae</taxon>
        <taxon>Solaneae</taxon>
        <taxon>Solanum</taxon>
    </lineage>
</organism>
<name>M1DHD7_SOLTU</name>
<proteinExistence type="predicted"/>